<keyword evidence="5 8" id="KW-1133">Transmembrane helix</keyword>
<name>A0ABT3GWW5_9RHOB</name>
<comment type="subcellular location">
    <subcellularLocation>
        <location evidence="1">Cell membrane</location>
        <topology evidence="1">Single-pass membrane protein</topology>
    </subcellularLocation>
    <subcellularLocation>
        <location evidence="7">Cell membrane</location>
        <topology evidence="7">Single-pass type II membrane protein</topology>
    </subcellularLocation>
</comment>
<reference evidence="9 10" key="1">
    <citation type="submission" date="2022-10" db="EMBL/GenBank/DDBJ databases">
        <title>Pararhodobacter sp. nov., isolated from marine algae.</title>
        <authorList>
            <person name="Choi B.J."/>
            <person name="Kim J.M."/>
            <person name="Lee J.K."/>
            <person name="Choi D.G."/>
            <person name="Jeon C.O."/>
        </authorList>
    </citation>
    <scope>NUCLEOTIDE SEQUENCE [LARGE SCALE GENOMIC DNA]</scope>
    <source>
        <strain evidence="9 10">ZQ420</strain>
    </source>
</reference>
<dbReference type="RefSeq" id="WP_264505104.1">
    <property type="nucleotide sequence ID" value="NZ_JAPDFL010000001.1"/>
</dbReference>
<protein>
    <submittedName>
        <fullName evidence="9">Biopolymer transporter ExbD</fullName>
    </submittedName>
</protein>
<keyword evidence="7" id="KW-0813">Transport</keyword>
<sequence length="120" mass="12662">MPSLVPPVRRANLSLTSLIDVIFLLLLFFMLTSTFTKLGELELSAGTPGGSATEPPLFVQLAPESLAVNTEPVALDALRARLDGTEGLVLVSLAEGVTAQRLVDVLAVLRGAELNLQVLP</sequence>
<evidence type="ECO:0000256" key="3">
    <source>
        <dbReference type="ARBA" id="ARBA00022475"/>
    </source>
</evidence>
<evidence type="ECO:0000256" key="1">
    <source>
        <dbReference type="ARBA" id="ARBA00004162"/>
    </source>
</evidence>
<keyword evidence="3" id="KW-1003">Cell membrane</keyword>
<dbReference type="EMBL" id="JAPDFL010000001">
    <property type="protein sequence ID" value="MCW1932033.1"/>
    <property type="molecule type" value="Genomic_DNA"/>
</dbReference>
<evidence type="ECO:0000256" key="5">
    <source>
        <dbReference type="ARBA" id="ARBA00022989"/>
    </source>
</evidence>
<comment type="caution">
    <text evidence="9">The sequence shown here is derived from an EMBL/GenBank/DDBJ whole genome shotgun (WGS) entry which is preliminary data.</text>
</comment>
<dbReference type="Pfam" id="PF02472">
    <property type="entry name" value="ExbD"/>
    <property type="match status" value="1"/>
</dbReference>
<dbReference type="InterPro" id="IPR003400">
    <property type="entry name" value="ExbD"/>
</dbReference>
<evidence type="ECO:0000256" key="4">
    <source>
        <dbReference type="ARBA" id="ARBA00022692"/>
    </source>
</evidence>
<gene>
    <name evidence="9" type="ORF">OKW52_07090</name>
</gene>
<accession>A0ABT3GWW5</accession>
<keyword evidence="10" id="KW-1185">Reference proteome</keyword>
<keyword evidence="6 8" id="KW-0472">Membrane</keyword>
<comment type="similarity">
    <text evidence="2 7">Belongs to the ExbD/TolR family.</text>
</comment>
<evidence type="ECO:0000313" key="10">
    <source>
        <dbReference type="Proteomes" id="UP001208938"/>
    </source>
</evidence>
<evidence type="ECO:0000256" key="6">
    <source>
        <dbReference type="ARBA" id="ARBA00023136"/>
    </source>
</evidence>
<dbReference type="PANTHER" id="PTHR30558:SF3">
    <property type="entry name" value="BIOPOLYMER TRANSPORT PROTEIN EXBD-RELATED"/>
    <property type="match status" value="1"/>
</dbReference>
<evidence type="ECO:0000256" key="2">
    <source>
        <dbReference type="ARBA" id="ARBA00005811"/>
    </source>
</evidence>
<dbReference type="PANTHER" id="PTHR30558">
    <property type="entry name" value="EXBD MEMBRANE COMPONENT OF PMF-DRIVEN MACROMOLECULE IMPORT SYSTEM"/>
    <property type="match status" value="1"/>
</dbReference>
<organism evidence="9 10">
    <name type="scientific">Pararhodobacter zhoushanensis</name>
    <dbReference type="NCBI Taxonomy" id="2479545"/>
    <lineage>
        <taxon>Bacteria</taxon>
        <taxon>Pseudomonadati</taxon>
        <taxon>Pseudomonadota</taxon>
        <taxon>Alphaproteobacteria</taxon>
        <taxon>Rhodobacterales</taxon>
        <taxon>Paracoccaceae</taxon>
        <taxon>Pararhodobacter</taxon>
    </lineage>
</organism>
<evidence type="ECO:0000256" key="7">
    <source>
        <dbReference type="RuleBase" id="RU003879"/>
    </source>
</evidence>
<proteinExistence type="inferred from homology"/>
<keyword evidence="7" id="KW-0653">Protein transport</keyword>
<dbReference type="Proteomes" id="UP001208938">
    <property type="component" value="Unassembled WGS sequence"/>
</dbReference>
<keyword evidence="4 7" id="KW-0812">Transmembrane</keyword>
<evidence type="ECO:0000256" key="8">
    <source>
        <dbReference type="SAM" id="Phobius"/>
    </source>
</evidence>
<feature type="transmembrane region" description="Helical" evidence="8">
    <location>
        <begin position="12"/>
        <end position="31"/>
    </location>
</feature>
<evidence type="ECO:0000313" key="9">
    <source>
        <dbReference type="EMBL" id="MCW1932033.1"/>
    </source>
</evidence>